<dbReference type="InterPro" id="IPR023214">
    <property type="entry name" value="HAD_sf"/>
</dbReference>
<reference evidence="3" key="2">
    <citation type="submission" date="2014-11" db="EMBL/GenBank/DDBJ databases">
        <title>Draft genome sequence of Hydrogenophaga intermedia S1.</title>
        <authorList>
            <person name="Gan H.M."/>
            <person name="Chew T.H."/>
            <person name="Stolz A."/>
        </authorList>
    </citation>
    <scope>NUCLEOTIDE SEQUENCE [LARGE SCALE GENOMIC DNA]</scope>
    <source>
        <strain evidence="3">S1</strain>
    </source>
</reference>
<dbReference type="GO" id="GO:0005829">
    <property type="term" value="C:cytosol"/>
    <property type="evidence" value="ECO:0007669"/>
    <property type="project" value="TreeGrafter"/>
</dbReference>
<dbReference type="Gene3D" id="3.40.50.1000">
    <property type="entry name" value="HAD superfamily/HAD-like"/>
    <property type="match status" value="1"/>
</dbReference>
<name>A0A1L1PNQ9_HYDIT</name>
<dbReference type="SUPFAM" id="SSF56784">
    <property type="entry name" value="HAD-like"/>
    <property type="match status" value="1"/>
</dbReference>
<dbReference type="Gene3D" id="3.90.1070.10">
    <property type="match status" value="1"/>
</dbReference>
<dbReference type="InterPro" id="IPR036412">
    <property type="entry name" value="HAD-like_sf"/>
</dbReference>
<evidence type="ECO:0000313" key="2">
    <source>
        <dbReference type="EMBL" id="CDN86221.1"/>
    </source>
</evidence>
<organism evidence="2 3">
    <name type="scientific">Hydrogenophaga intermedia</name>
    <dbReference type="NCBI Taxonomy" id="65786"/>
    <lineage>
        <taxon>Bacteria</taxon>
        <taxon>Pseudomonadati</taxon>
        <taxon>Pseudomonadota</taxon>
        <taxon>Betaproteobacteria</taxon>
        <taxon>Burkholderiales</taxon>
        <taxon>Comamonadaceae</taxon>
        <taxon>Hydrogenophaga</taxon>
    </lineage>
</organism>
<dbReference type="PANTHER" id="PTHR10000">
    <property type="entry name" value="PHOSPHOSERINE PHOSPHATASE"/>
    <property type="match status" value="1"/>
</dbReference>
<proteinExistence type="predicted"/>
<dbReference type="GO" id="GO:0000287">
    <property type="term" value="F:magnesium ion binding"/>
    <property type="evidence" value="ECO:0007669"/>
    <property type="project" value="TreeGrafter"/>
</dbReference>
<dbReference type="SFLD" id="SFLDG01141">
    <property type="entry name" value="C2.B.1:_Sucrose_Phosphatase_Li"/>
    <property type="match status" value="1"/>
</dbReference>
<dbReference type="PANTHER" id="PTHR10000:SF8">
    <property type="entry name" value="HAD SUPERFAMILY HYDROLASE-LIKE, TYPE 3"/>
    <property type="match status" value="1"/>
</dbReference>
<accession>A0A1L1PNQ9</accession>
<evidence type="ECO:0000259" key="1">
    <source>
        <dbReference type="Pfam" id="PF05116"/>
    </source>
</evidence>
<protein>
    <submittedName>
        <fullName evidence="2">Alpha,alpha-trehalose-phosphate synthase</fullName>
    </submittedName>
</protein>
<dbReference type="SFLD" id="SFLDS00003">
    <property type="entry name" value="Haloacid_Dehalogenase"/>
    <property type="match status" value="1"/>
</dbReference>
<dbReference type="Proteomes" id="UP000028878">
    <property type="component" value="Unassembled WGS sequence"/>
</dbReference>
<evidence type="ECO:0000313" key="3">
    <source>
        <dbReference type="Proteomes" id="UP000028878"/>
    </source>
</evidence>
<dbReference type="Pfam" id="PF05116">
    <property type="entry name" value="S6PP"/>
    <property type="match status" value="1"/>
</dbReference>
<reference evidence="3" key="1">
    <citation type="submission" date="2014-02" db="EMBL/GenBank/DDBJ databases">
        <authorList>
            <person name="Gan H."/>
        </authorList>
    </citation>
    <scope>NUCLEOTIDE SEQUENCE [LARGE SCALE GENOMIC DNA]</scope>
    <source>
        <strain evidence="3">S1</strain>
    </source>
</reference>
<sequence length="298" mass="32268">MTQAIVRTAAGLFTLADTPAAPHLAPHLALERPLVLATDLDGTFLGGNEAERAALYRWLHTVREQQPARLTLIFVTGRDLPFVRELITQQVAGVPLPRPDYVIGDVGTTIAGGPAIEPLPELERDIAARWRRGAPSDEQARAALRALLANEPGLREQDTPFRHRLSYWYEPARLSPGTLGKIRAAGYDGLLSADTFLDVLPRGVSKGPTLRHLIAHLRLAPDQVLVAGDTLNDLSLFETGLRGVAVGNAEPALLSRLRARPLPRTYRSPHPGAAGILDAVCHHGFAPRPTRAATEARD</sequence>
<dbReference type="InterPro" id="IPR006380">
    <property type="entry name" value="SPP-like_dom"/>
</dbReference>
<dbReference type="AlphaFoldDB" id="A0A1L1PNQ9"/>
<keyword evidence="3" id="KW-1185">Reference proteome</keyword>
<dbReference type="GO" id="GO:0016791">
    <property type="term" value="F:phosphatase activity"/>
    <property type="evidence" value="ECO:0007669"/>
    <property type="project" value="TreeGrafter"/>
</dbReference>
<dbReference type="SFLD" id="SFLDG01140">
    <property type="entry name" value="C2.B:_Phosphomannomutase_and_P"/>
    <property type="match status" value="1"/>
</dbReference>
<feature type="domain" description="Sucrose phosphatase-like" evidence="1">
    <location>
        <begin position="33"/>
        <end position="283"/>
    </location>
</feature>
<gene>
    <name evidence="2" type="ORF">BN948_00622</name>
</gene>
<dbReference type="RefSeq" id="WP_009516714.1">
    <property type="nucleotide sequence ID" value="NZ_CCAE010000003.1"/>
</dbReference>
<dbReference type="EMBL" id="CCAE010000003">
    <property type="protein sequence ID" value="CDN86221.1"/>
    <property type="molecule type" value="Genomic_DNA"/>
</dbReference>